<dbReference type="InterPro" id="IPR000210">
    <property type="entry name" value="BTB/POZ_dom"/>
</dbReference>
<dbReference type="WBParaSite" id="Gr19_v10_g10598.t1">
    <property type="protein sequence ID" value="Gr19_v10_g10598.t1"/>
    <property type="gene ID" value="Gr19_v10_g10598"/>
</dbReference>
<dbReference type="PRINTS" id="PR00501">
    <property type="entry name" value="KELCHREPEAT"/>
</dbReference>
<dbReference type="InterPro" id="IPR011705">
    <property type="entry name" value="BACK"/>
</dbReference>
<organism evidence="6 7">
    <name type="scientific">Globodera rostochiensis</name>
    <name type="common">Golden nematode worm</name>
    <name type="synonym">Heterodera rostochiensis</name>
    <dbReference type="NCBI Taxonomy" id="31243"/>
    <lineage>
        <taxon>Eukaryota</taxon>
        <taxon>Metazoa</taxon>
        <taxon>Ecdysozoa</taxon>
        <taxon>Nematoda</taxon>
        <taxon>Chromadorea</taxon>
        <taxon>Rhabditida</taxon>
        <taxon>Tylenchina</taxon>
        <taxon>Tylenchomorpha</taxon>
        <taxon>Tylenchoidea</taxon>
        <taxon>Heteroderidae</taxon>
        <taxon>Heteroderinae</taxon>
        <taxon>Globodera</taxon>
    </lineage>
</organism>
<keyword evidence="3" id="KW-0677">Repeat</keyword>
<dbReference type="SUPFAM" id="SSF117281">
    <property type="entry name" value="Kelch motif"/>
    <property type="match status" value="1"/>
</dbReference>
<dbReference type="Pfam" id="PF24681">
    <property type="entry name" value="Kelch_KLHDC2_KLHL20_DRC7"/>
    <property type="match status" value="1"/>
</dbReference>
<dbReference type="Pfam" id="PF07707">
    <property type="entry name" value="BACK"/>
    <property type="match status" value="1"/>
</dbReference>
<proteinExistence type="predicted"/>
<dbReference type="Pfam" id="PF01344">
    <property type="entry name" value="Kelch_1"/>
    <property type="match status" value="1"/>
</dbReference>
<dbReference type="SMART" id="SM00612">
    <property type="entry name" value="Kelch"/>
    <property type="match status" value="6"/>
</dbReference>
<dbReference type="Gene3D" id="2.120.10.80">
    <property type="entry name" value="Kelch-type beta propeller"/>
    <property type="match status" value="2"/>
</dbReference>
<evidence type="ECO:0000313" key="7">
    <source>
        <dbReference type="WBParaSite" id="Gr19_v10_g10598.t1"/>
    </source>
</evidence>
<keyword evidence="6" id="KW-1185">Reference proteome</keyword>
<dbReference type="SMART" id="SM00875">
    <property type="entry name" value="BACK"/>
    <property type="match status" value="1"/>
</dbReference>
<accession>A0A914GR14</accession>
<dbReference type="FunFam" id="1.25.40.420:FF:000001">
    <property type="entry name" value="Kelch-like family member 12"/>
    <property type="match status" value="1"/>
</dbReference>
<reference evidence="7" key="1">
    <citation type="submission" date="2022-11" db="UniProtKB">
        <authorList>
            <consortium name="WormBaseParasite"/>
        </authorList>
    </citation>
    <scope>IDENTIFICATION</scope>
</reference>
<sequence length="626" mass="70679">MLFVICEFFEETEKMSSVLDISIAFEDQEDADVNLVDCSRELAIASYGNFNELRLAGKMAHKVVLAATVPYFMKMFTSEMVEARSNAVHLNTIDAEIMETILNFVYTGRVKFTSANMERLLKAADYLQLSVLSSRCSDMLKAQITEQNVFSIRKFAMLYNAPQAVIGTDCFIQRFFESVSKSEEFVQLDFQTLVQILNWDHLHVDSEECVFEALIRWLEYDAPSRHVFAPNLLATVRMPFLRPAFIIDEVSKHPLFHSSMECRDLIDEAKNFHLVPERQSQFSTRFKTTVRICTDMPGRIYAMGGINQLQQSPSAVEYYDPSTKKWSLGKIGIAVFDRKIYVVGGYNGTERLKCAEMFDTRTNQWDTLSPMLKRRSAMCAITLGEHLFVCGGYDGNHALDSVESFDVRKKQWFARPPMLASRCAAASAVAKGLIYVIGGHNGVSIFNTVERFDPISQRWERVAPMQQPRCRLAATTFQDKIYAVGGYYNGEFVSTAEVYDPDTNQWVYIAPMSVSRARVSLVTNGDLLYAVGGYDGENNLSSVEVYHPTQNRWEKSAPMRIHEGGVGCVVVPLLPRSLNKLKRPITEHSVRERPLEKRGDGSYSEPLGLEVAADVAMANSSSSHQE</sequence>
<dbReference type="InterPro" id="IPR006652">
    <property type="entry name" value="Kelch_1"/>
</dbReference>
<comment type="pathway">
    <text evidence="1">Protein modification; protein ubiquitination.</text>
</comment>
<name>A0A914GR14_GLORO</name>
<dbReference type="SMART" id="SM00225">
    <property type="entry name" value="BTB"/>
    <property type="match status" value="1"/>
</dbReference>
<dbReference type="PROSITE" id="PS50097">
    <property type="entry name" value="BTB"/>
    <property type="match status" value="1"/>
</dbReference>
<dbReference type="Gene3D" id="3.30.710.10">
    <property type="entry name" value="Potassium Channel Kv1.1, Chain A"/>
    <property type="match status" value="1"/>
</dbReference>
<protein>
    <submittedName>
        <fullName evidence="7">BTB domain-containing protein</fullName>
    </submittedName>
</protein>
<evidence type="ECO:0000256" key="3">
    <source>
        <dbReference type="ARBA" id="ARBA00022737"/>
    </source>
</evidence>
<dbReference type="SUPFAM" id="SSF54695">
    <property type="entry name" value="POZ domain"/>
    <property type="match status" value="1"/>
</dbReference>
<evidence type="ECO:0000256" key="2">
    <source>
        <dbReference type="ARBA" id="ARBA00022441"/>
    </source>
</evidence>
<dbReference type="InterPro" id="IPR017096">
    <property type="entry name" value="BTB-kelch_protein"/>
</dbReference>
<dbReference type="Proteomes" id="UP000887572">
    <property type="component" value="Unplaced"/>
</dbReference>
<dbReference type="Gene3D" id="1.25.40.420">
    <property type="match status" value="1"/>
</dbReference>
<evidence type="ECO:0000256" key="4">
    <source>
        <dbReference type="ARBA" id="ARBA00022786"/>
    </source>
</evidence>
<dbReference type="InterPro" id="IPR011333">
    <property type="entry name" value="SKP1/BTB/POZ_sf"/>
</dbReference>
<dbReference type="Pfam" id="PF00651">
    <property type="entry name" value="BTB"/>
    <property type="match status" value="1"/>
</dbReference>
<dbReference type="InterPro" id="IPR015915">
    <property type="entry name" value="Kelch-typ_b-propeller"/>
</dbReference>
<evidence type="ECO:0000259" key="5">
    <source>
        <dbReference type="PROSITE" id="PS50097"/>
    </source>
</evidence>
<keyword evidence="4" id="KW-0833">Ubl conjugation pathway</keyword>
<evidence type="ECO:0000313" key="6">
    <source>
        <dbReference type="Proteomes" id="UP000887572"/>
    </source>
</evidence>
<keyword evidence="2" id="KW-0880">Kelch repeat</keyword>
<dbReference type="PIRSF" id="PIRSF037037">
    <property type="entry name" value="Kelch-like_protein_gigaxonin"/>
    <property type="match status" value="1"/>
</dbReference>
<dbReference type="AlphaFoldDB" id="A0A914GR14"/>
<evidence type="ECO:0000256" key="1">
    <source>
        <dbReference type="ARBA" id="ARBA00004906"/>
    </source>
</evidence>
<dbReference type="PANTHER" id="PTHR24412">
    <property type="entry name" value="KELCH PROTEIN"/>
    <property type="match status" value="1"/>
</dbReference>
<dbReference type="PANTHER" id="PTHR24412:SF497">
    <property type="entry name" value="KELCH-LIKE PROTEIN 18"/>
    <property type="match status" value="1"/>
</dbReference>
<feature type="domain" description="BTB" evidence="5">
    <location>
        <begin position="60"/>
        <end position="114"/>
    </location>
</feature>